<dbReference type="Pfam" id="PF20530">
    <property type="entry name" value="DUF6745"/>
    <property type="match status" value="1"/>
</dbReference>
<dbReference type="AlphaFoldDB" id="A0AAE3KJU2"/>
<feature type="domain" description="DUF6745" evidence="1">
    <location>
        <begin position="185"/>
        <end position="355"/>
    </location>
</feature>
<dbReference type="RefSeq" id="WP_254009737.1">
    <property type="nucleotide sequence ID" value="NZ_JAMZMM010000002.1"/>
</dbReference>
<accession>A0AAE3KJU2</accession>
<organism evidence="2 3">
    <name type="scientific">Limnofasciculus baicalensis BBK-W-15</name>
    <dbReference type="NCBI Taxonomy" id="2699891"/>
    <lineage>
        <taxon>Bacteria</taxon>
        <taxon>Bacillati</taxon>
        <taxon>Cyanobacteriota</taxon>
        <taxon>Cyanophyceae</taxon>
        <taxon>Coleofasciculales</taxon>
        <taxon>Coleofasciculaceae</taxon>
        <taxon>Limnofasciculus</taxon>
        <taxon>Limnofasciculus baicalensis</taxon>
    </lineage>
</organism>
<comment type="caution">
    <text evidence="2">The sequence shown here is derived from an EMBL/GenBank/DDBJ whole genome shotgun (WGS) entry which is preliminary data.</text>
</comment>
<protein>
    <recommendedName>
        <fullName evidence="1">DUF6745 domain-containing protein</fullName>
    </recommendedName>
</protein>
<dbReference type="Proteomes" id="UP001204953">
    <property type="component" value="Unassembled WGS sequence"/>
</dbReference>
<reference evidence="2" key="1">
    <citation type="submission" date="2022-06" db="EMBL/GenBank/DDBJ databases">
        <title>New cyanobacteria of genus Symplocastrum in benthos of Lake Baikal.</title>
        <authorList>
            <person name="Sorokovikova E."/>
            <person name="Tikhonova I."/>
            <person name="Krasnopeev A."/>
            <person name="Evseev P."/>
            <person name="Gladkikh A."/>
            <person name="Belykh O."/>
        </authorList>
    </citation>
    <scope>NUCLEOTIDE SEQUENCE</scope>
    <source>
        <strain evidence="2">BBK-W-15</strain>
    </source>
</reference>
<keyword evidence="3" id="KW-1185">Reference proteome</keyword>
<gene>
    <name evidence="2" type="ORF">NJ959_00285</name>
</gene>
<evidence type="ECO:0000259" key="1">
    <source>
        <dbReference type="Pfam" id="PF20530"/>
    </source>
</evidence>
<dbReference type="EMBL" id="JAMZMM010000002">
    <property type="protein sequence ID" value="MCP2726915.1"/>
    <property type="molecule type" value="Genomic_DNA"/>
</dbReference>
<evidence type="ECO:0000313" key="3">
    <source>
        <dbReference type="Proteomes" id="UP001204953"/>
    </source>
</evidence>
<dbReference type="InterPro" id="IPR046633">
    <property type="entry name" value="DUF6745"/>
</dbReference>
<name>A0AAE3KJU2_9CYAN</name>
<proteinExistence type="predicted"/>
<sequence length="359" mass="41788">MSQTKIKEVTPEQEQWLHHYYEKWKKILLSNEPLDRKQVSDNINKAYQLVGKNAPNILFFDSPDAVFRFSIDQIRGSLFTHFENPLSCELRSQLQEQLDQQIGNQLEEDLMNQLLGKLVCNLRSRFEARLRGEINSELRKGKASQLYSQLGGDLYSLIKTGGCLCVLPKLDFYISVLNLPHNPQQWEAYQLLVNHGSYILAFDEVCLVSERPTHLSFDSDDNFHAEAQPAIQFADGFFREYIFHGVTLPEKYGMLHSHQWEAKWILEEKNAEVRRLLIETIGYGRICQELQAQQLDVYEEYTLLKIDNVDVEPMYLLKMICPSTRHIHALRVPPNMNSAREAICWVNWGTHPEEFAIQT</sequence>
<evidence type="ECO:0000313" key="2">
    <source>
        <dbReference type="EMBL" id="MCP2726915.1"/>
    </source>
</evidence>